<protein>
    <recommendedName>
        <fullName evidence="4">Zinc finger PMZ-type domain-containing protein</fullName>
    </recommendedName>
</protein>
<dbReference type="AlphaFoldDB" id="A0A9Q1GTU6"/>
<accession>A0A9Q1GTU6</accession>
<dbReference type="OrthoDB" id="1844242at2759"/>
<dbReference type="Proteomes" id="UP001153076">
    <property type="component" value="Unassembled WGS sequence"/>
</dbReference>
<comment type="caution">
    <text evidence="2">The sequence shown here is derived from an EMBL/GenBank/DDBJ whole genome shotgun (WGS) entry which is preliminary data.</text>
</comment>
<feature type="region of interest" description="Disordered" evidence="1">
    <location>
        <begin position="272"/>
        <end position="295"/>
    </location>
</feature>
<evidence type="ECO:0000313" key="2">
    <source>
        <dbReference type="EMBL" id="KAJ8426836.1"/>
    </source>
</evidence>
<evidence type="ECO:0008006" key="4">
    <source>
        <dbReference type="Google" id="ProtNLM"/>
    </source>
</evidence>
<name>A0A9Q1GTU6_9CARY</name>
<gene>
    <name evidence="2" type="ORF">Cgig2_025241</name>
</gene>
<feature type="compositionally biased region" description="Polar residues" evidence="1">
    <location>
        <begin position="275"/>
        <end position="295"/>
    </location>
</feature>
<evidence type="ECO:0000313" key="3">
    <source>
        <dbReference type="Proteomes" id="UP001153076"/>
    </source>
</evidence>
<reference evidence="2" key="1">
    <citation type="submission" date="2022-04" db="EMBL/GenBank/DDBJ databases">
        <title>Carnegiea gigantea Genome sequencing and assembly v2.</title>
        <authorList>
            <person name="Copetti D."/>
            <person name="Sanderson M.J."/>
            <person name="Burquez A."/>
            <person name="Wojciechowski M.F."/>
        </authorList>
    </citation>
    <scope>NUCLEOTIDE SEQUENCE</scope>
    <source>
        <strain evidence="2">SGP5-SGP5p</strain>
        <tissue evidence="2">Aerial part</tissue>
    </source>
</reference>
<sequence>MGGELDDGGGRKVTHIGGWTKCIVLKEDMGLEDVQRKVSEITGNDLTVRKLWYSLKYGWGMVMELEGDGDVRMFLKGNDKHGYLYVGESDGLKRRIEKATWTCDDGVVCGRSGRGRDDMVEEARKGAGVKRLRVNGEKIEMSDDDKISVASEDVGEGEAAVEGGEESNKGEYSVELTSSCKLVVKLGQQTYTYRVWQTRGIPCCHALAVIAKAKLWVYNYVHPIYKTATQQIIYNQLVHPMETHDVGTFDAKTGWVVGRDELDDDYNRCILPPTNGRQPSRPSSKCKGSQTQGTRQPEMFTWEEAEAHHGKPWSTTGKSVGNLLCYPSKRLLLAVVNHDLQVGAGMFTPVSVLMTKYGVALSRAIK</sequence>
<dbReference type="EMBL" id="JAKOGI010001232">
    <property type="protein sequence ID" value="KAJ8426836.1"/>
    <property type="molecule type" value="Genomic_DNA"/>
</dbReference>
<evidence type="ECO:0000256" key="1">
    <source>
        <dbReference type="SAM" id="MobiDB-lite"/>
    </source>
</evidence>
<organism evidence="2 3">
    <name type="scientific">Carnegiea gigantea</name>
    <dbReference type="NCBI Taxonomy" id="171969"/>
    <lineage>
        <taxon>Eukaryota</taxon>
        <taxon>Viridiplantae</taxon>
        <taxon>Streptophyta</taxon>
        <taxon>Embryophyta</taxon>
        <taxon>Tracheophyta</taxon>
        <taxon>Spermatophyta</taxon>
        <taxon>Magnoliopsida</taxon>
        <taxon>eudicotyledons</taxon>
        <taxon>Gunneridae</taxon>
        <taxon>Pentapetalae</taxon>
        <taxon>Caryophyllales</taxon>
        <taxon>Cactineae</taxon>
        <taxon>Cactaceae</taxon>
        <taxon>Cactoideae</taxon>
        <taxon>Echinocereeae</taxon>
        <taxon>Carnegiea</taxon>
    </lineage>
</organism>
<keyword evidence="3" id="KW-1185">Reference proteome</keyword>
<proteinExistence type="predicted"/>